<feature type="coiled-coil region" evidence="4">
    <location>
        <begin position="314"/>
        <end position="366"/>
    </location>
</feature>
<keyword evidence="1 3" id="KW-0547">Nucleotide-binding</keyword>
<dbReference type="InterPro" id="IPR027417">
    <property type="entry name" value="P-loop_NTPase"/>
</dbReference>
<gene>
    <name evidence="7" type="ORF">FA10DRAFT_258759</name>
</gene>
<feature type="domain" description="Septin-type G" evidence="6">
    <location>
        <begin position="24"/>
        <end position="297"/>
    </location>
</feature>
<dbReference type="Gene3D" id="3.40.50.300">
    <property type="entry name" value="P-loop containing nucleotide triphosphate hydrolases"/>
    <property type="match status" value="1"/>
</dbReference>
<protein>
    <submittedName>
        <fullName evidence="7">Putative CDC12-septin</fullName>
    </submittedName>
</protein>
<dbReference type="CDD" id="cd01850">
    <property type="entry name" value="CDC_Septin"/>
    <property type="match status" value="1"/>
</dbReference>
<dbReference type="FunCoup" id="A0A316YPZ7">
    <property type="interactions" value="20"/>
</dbReference>
<accession>A0A316YPZ7</accession>
<dbReference type="InterPro" id="IPR025662">
    <property type="entry name" value="Sigma_54_int_dom_ATP-bd_1"/>
</dbReference>
<dbReference type="EMBL" id="KZ819635">
    <property type="protein sequence ID" value="PWN91359.1"/>
    <property type="molecule type" value="Genomic_DNA"/>
</dbReference>
<name>A0A316YPZ7_9BASI</name>
<organism evidence="7 8">
    <name type="scientific">Acaromyces ingoldii</name>
    <dbReference type="NCBI Taxonomy" id="215250"/>
    <lineage>
        <taxon>Eukaryota</taxon>
        <taxon>Fungi</taxon>
        <taxon>Dikarya</taxon>
        <taxon>Basidiomycota</taxon>
        <taxon>Ustilaginomycotina</taxon>
        <taxon>Exobasidiomycetes</taxon>
        <taxon>Exobasidiales</taxon>
        <taxon>Cryptobasidiaceae</taxon>
        <taxon>Acaromyces</taxon>
    </lineage>
</organism>
<dbReference type="GO" id="GO:0032156">
    <property type="term" value="C:septin cytoskeleton"/>
    <property type="evidence" value="ECO:0007669"/>
    <property type="project" value="UniProtKB-ARBA"/>
</dbReference>
<dbReference type="InParanoid" id="A0A316YPZ7"/>
<evidence type="ECO:0000259" key="6">
    <source>
        <dbReference type="PROSITE" id="PS51719"/>
    </source>
</evidence>
<dbReference type="InterPro" id="IPR030379">
    <property type="entry name" value="G_SEPTIN_dom"/>
</dbReference>
<dbReference type="OrthoDB" id="416553at2759"/>
<dbReference type="GO" id="GO:0005938">
    <property type="term" value="C:cell cortex"/>
    <property type="evidence" value="ECO:0007669"/>
    <property type="project" value="UniProtKB-ARBA"/>
</dbReference>
<feature type="compositionally biased region" description="Gly residues" evidence="5">
    <location>
        <begin position="373"/>
        <end position="384"/>
    </location>
</feature>
<dbReference type="Pfam" id="PF00735">
    <property type="entry name" value="Septin"/>
    <property type="match status" value="1"/>
</dbReference>
<keyword evidence="8" id="KW-1185">Reference proteome</keyword>
<evidence type="ECO:0000313" key="7">
    <source>
        <dbReference type="EMBL" id="PWN91359.1"/>
    </source>
</evidence>
<dbReference type="PANTHER" id="PTHR18884">
    <property type="entry name" value="SEPTIN"/>
    <property type="match status" value="1"/>
</dbReference>
<sequence length="391" mass="44634">MAMNDPSPGIANLPNQRHKIVAKAGGHFTLMVVGESGVGKTTLINTLFATELATGKNHTLRHSKQLDKTVEIDIIKAELEEKQFKVKLTVIDTPGFGDYVNNRDSWAPIVDFLDDQHEMYMRQEQQPERKEKTDLRVHACLYFIRPTGHTLKPLDIEIMKRLGTRVNLIPVVAKADTLSPNDLAVFKQRIREVISHQGIRVYSPPIETDDEASAEHAKTLMSAMPFSIIGSTRDVQTRDGRTVKGRDYLWGVAEVENEEHCDFKKLRSLLIRTHMLDLINTTEETHYEAYRQSQMETRKFGEPKVKKLDNPKFKEEEESLRRRFTEQVKLEEQRFRQWEQHLIAERDRLNKDLEQAHSGIKSLEAELDAMQGGAAGGYGRGGPQGTAPVRR</sequence>
<reference evidence="7 8" key="1">
    <citation type="journal article" date="2018" name="Mol. Biol. Evol.">
        <title>Broad Genomic Sampling Reveals a Smut Pathogenic Ancestry of the Fungal Clade Ustilaginomycotina.</title>
        <authorList>
            <person name="Kijpornyongpan T."/>
            <person name="Mondo S.J."/>
            <person name="Barry K."/>
            <person name="Sandor L."/>
            <person name="Lee J."/>
            <person name="Lipzen A."/>
            <person name="Pangilinan J."/>
            <person name="LaButti K."/>
            <person name="Hainaut M."/>
            <person name="Henrissat B."/>
            <person name="Grigoriev I.V."/>
            <person name="Spatafora J.W."/>
            <person name="Aime M.C."/>
        </authorList>
    </citation>
    <scope>NUCLEOTIDE SEQUENCE [LARGE SCALE GENOMIC DNA]</scope>
    <source>
        <strain evidence="7 8">MCA 4198</strain>
    </source>
</reference>
<dbReference type="GeneID" id="37041846"/>
<dbReference type="GO" id="GO:0005525">
    <property type="term" value="F:GTP binding"/>
    <property type="evidence" value="ECO:0007669"/>
    <property type="project" value="UniProtKB-KW"/>
</dbReference>
<dbReference type="FunFam" id="3.40.50.300:FF:000238">
    <property type="entry name" value="Cell division control 12"/>
    <property type="match status" value="1"/>
</dbReference>
<proteinExistence type="inferred from homology"/>
<evidence type="ECO:0000256" key="5">
    <source>
        <dbReference type="SAM" id="MobiDB-lite"/>
    </source>
</evidence>
<evidence type="ECO:0000256" key="3">
    <source>
        <dbReference type="RuleBase" id="RU004560"/>
    </source>
</evidence>
<dbReference type="InterPro" id="IPR016491">
    <property type="entry name" value="Septin"/>
</dbReference>
<evidence type="ECO:0000256" key="2">
    <source>
        <dbReference type="ARBA" id="ARBA00023134"/>
    </source>
</evidence>
<comment type="similarity">
    <text evidence="3">Belongs to the TRAFAC class TrmE-Era-EngA-EngB-Septin-like GTPase superfamily. Septin GTPase family.</text>
</comment>
<keyword evidence="2 3" id="KW-0342">GTP-binding</keyword>
<dbReference type="PROSITE" id="PS51719">
    <property type="entry name" value="G_SEPTIN"/>
    <property type="match status" value="1"/>
</dbReference>
<evidence type="ECO:0000313" key="8">
    <source>
        <dbReference type="Proteomes" id="UP000245768"/>
    </source>
</evidence>
<evidence type="ECO:0000256" key="1">
    <source>
        <dbReference type="ARBA" id="ARBA00022741"/>
    </source>
</evidence>
<dbReference type="STRING" id="215250.A0A316YPZ7"/>
<dbReference type="RefSeq" id="XP_025378557.1">
    <property type="nucleotide sequence ID" value="XM_025519930.1"/>
</dbReference>
<keyword evidence="4" id="KW-0175">Coiled coil</keyword>
<dbReference type="PROSITE" id="PS00675">
    <property type="entry name" value="SIGMA54_INTERACT_1"/>
    <property type="match status" value="1"/>
</dbReference>
<dbReference type="SUPFAM" id="SSF52540">
    <property type="entry name" value="P-loop containing nucleoside triphosphate hydrolases"/>
    <property type="match status" value="1"/>
</dbReference>
<dbReference type="PIRSF" id="PIRSF006698">
    <property type="entry name" value="Septin"/>
    <property type="match status" value="1"/>
</dbReference>
<dbReference type="AlphaFoldDB" id="A0A316YPZ7"/>
<dbReference type="Proteomes" id="UP000245768">
    <property type="component" value="Unassembled WGS sequence"/>
</dbReference>
<feature type="region of interest" description="Disordered" evidence="5">
    <location>
        <begin position="372"/>
        <end position="391"/>
    </location>
</feature>
<evidence type="ECO:0000256" key="4">
    <source>
        <dbReference type="SAM" id="Coils"/>
    </source>
</evidence>